<reference evidence="1" key="1">
    <citation type="journal article" date="2014" name="Front. Microbiol.">
        <title>High frequency of phylogenetically diverse reductive dehalogenase-homologous genes in deep subseafloor sedimentary metagenomes.</title>
        <authorList>
            <person name="Kawai M."/>
            <person name="Futagami T."/>
            <person name="Toyoda A."/>
            <person name="Takaki Y."/>
            <person name="Nishi S."/>
            <person name="Hori S."/>
            <person name="Arai W."/>
            <person name="Tsubouchi T."/>
            <person name="Morono Y."/>
            <person name="Uchiyama I."/>
            <person name="Ito T."/>
            <person name="Fujiyama A."/>
            <person name="Inagaki F."/>
            <person name="Takami H."/>
        </authorList>
    </citation>
    <scope>NUCLEOTIDE SEQUENCE</scope>
    <source>
        <strain evidence="1">Expedition CK06-06</strain>
    </source>
</reference>
<organism evidence="1">
    <name type="scientific">marine sediment metagenome</name>
    <dbReference type="NCBI Taxonomy" id="412755"/>
    <lineage>
        <taxon>unclassified sequences</taxon>
        <taxon>metagenomes</taxon>
        <taxon>ecological metagenomes</taxon>
    </lineage>
</organism>
<proteinExistence type="predicted"/>
<dbReference type="EMBL" id="BARU01032735">
    <property type="protein sequence ID" value="GAH74331.1"/>
    <property type="molecule type" value="Genomic_DNA"/>
</dbReference>
<dbReference type="AlphaFoldDB" id="X1HVY5"/>
<sequence>LAQFLTGEPVTVEGMEAYPMEPPGPMDAGPQPQAMIALADDTTVLAGSSQGNLAKAIKAFKGEARGDLSGPRRMAAAYASDAFNGALIVTDEMRALAAAEEDASTWMADVQGGAFGISVAAGLAVKGMLELGNADAAQQAAAEGTAKIDELKQQMSQPTDIMAMMFQPFKPLIDAMAVTADGSAVRMSITLTEAELNAMGEGLKQMQEGMMGGGMPGAGPGMAFPPTGG</sequence>
<protein>
    <submittedName>
        <fullName evidence="1">Uncharacterized protein</fullName>
    </submittedName>
</protein>
<gene>
    <name evidence="1" type="ORF">S03H2_51586</name>
</gene>
<accession>X1HVY5</accession>
<feature type="non-terminal residue" evidence="1">
    <location>
        <position position="1"/>
    </location>
</feature>
<comment type="caution">
    <text evidence="1">The sequence shown here is derived from an EMBL/GenBank/DDBJ whole genome shotgun (WGS) entry which is preliminary data.</text>
</comment>
<evidence type="ECO:0000313" key="1">
    <source>
        <dbReference type="EMBL" id="GAH74331.1"/>
    </source>
</evidence>
<name>X1HVY5_9ZZZZ</name>